<comment type="caution">
    <text evidence="1">The sequence shown here is derived from an EMBL/GenBank/DDBJ whole genome shotgun (WGS) entry which is preliminary data.</text>
</comment>
<dbReference type="Proteomes" id="UP001055125">
    <property type="component" value="Unassembled WGS sequence"/>
</dbReference>
<name>A0ABQ4RVK7_9HYPH</name>
<evidence type="ECO:0000313" key="2">
    <source>
        <dbReference type="Proteomes" id="UP001055125"/>
    </source>
</evidence>
<sequence>MRQPKQHHSVVVTPCPLNPKLFTWEIHGGDHRISLNAYTYHTRWAAKAAGLTALHWHLTLSPTHLFRVRSRAAAIVISAK</sequence>
<reference evidence="1" key="2">
    <citation type="submission" date="2021-08" db="EMBL/GenBank/DDBJ databases">
        <authorList>
            <person name="Tani A."/>
            <person name="Ola A."/>
            <person name="Ogura Y."/>
            <person name="Katsura K."/>
            <person name="Hayashi T."/>
        </authorList>
    </citation>
    <scope>NUCLEOTIDE SEQUENCE</scope>
    <source>
        <strain evidence="1">DSM 19015</strain>
    </source>
</reference>
<protein>
    <submittedName>
        <fullName evidence="1">Uncharacterized protein</fullName>
    </submittedName>
</protein>
<dbReference type="EMBL" id="BPQP01000012">
    <property type="protein sequence ID" value="GJD93627.1"/>
    <property type="molecule type" value="Genomic_DNA"/>
</dbReference>
<gene>
    <name evidence="1" type="ORF">OCOJLMKI_0823</name>
</gene>
<reference evidence="1" key="1">
    <citation type="journal article" date="2021" name="Front. Microbiol.">
        <title>Comprehensive Comparative Genomics and Phenotyping of Methylobacterium Species.</title>
        <authorList>
            <person name="Alessa O."/>
            <person name="Ogura Y."/>
            <person name="Fujitani Y."/>
            <person name="Takami H."/>
            <person name="Hayashi T."/>
            <person name="Sahin N."/>
            <person name="Tani A."/>
        </authorList>
    </citation>
    <scope>NUCLEOTIDE SEQUENCE</scope>
    <source>
        <strain evidence="1">DSM 19015</strain>
    </source>
</reference>
<organism evidence="1 2">
    <name type="scientific">Methylobacterium iners</name>
    <dbReference type="NCBI Taxonomy" id="418707"/>
    <lineage>
        <taxon>Bacteria</taxon>
        <taxon>Pseudomonadati</taxon>
        <taxon>Pseudomonadota</taxon>
        <taxon>Alphaproteobacteria</taxon>
        <taxon>Hyphomicrobiales</taxon>
        <taxon>Methylobacteriaceae</taxon>
        <taxon>Methylobacterium</taxon>
    </lineage>
</organism>
<proteinExistence type="predicted"/>
<keyword evidence="2" id="KW-1185">Reference proteome</keyword>
<evidence type="ECO:0000313" key="1">
    <source>
        <dbReference type="EMBL" id="GJD93627.1"/>
    </source>
</evidence>
<accession>A0ABQ4RVK7</accession>